<evidence type="ECO:0000259" key="10">
    <source>
        <dbReference type="Pfam" id="PF02366"/>
    </source>
</evidence>
<evidence type="ECO:0000256" key="7">
    <source>
        <dbReference type="ARBA" id="ARBA00022989"/>
    </source>
</evidence>
<feature type="domain" description="ArnT-like N-terminal" evidence="10">
    <location>
        <begin position="19"/>
        <end position="223"/>
    </location>
</feature>
<dbReference type="GO" id="GO:0016020">
    <property type="term" value="C:membrane"/>
    <property type="evidence" value="ECO:0007669"/>
    <property type="project" value="InterPro"/>
</dbReference>
<evidence type="ECO:0000256" key="4">
    <source>
        <dbReference type="ARBA" id="ARBA00022676"/>
    </source>
</evidence>
<evidence type="ECO:0000256" key="5">
    <source>
        <dbReference type="ARBA" id="ARBA00022679"/>
    </source>
</evidence>
<dbReference type="AlphaFoldDB" id="A0A6J6R2R6"/>
<dbReference type="Pfam" id="PF02366">
    <property type="entry name" value="PMT"/>
    <property type="match status" value="1"/>
</dbReference>
<evidence type="ECO:0000313" key="12">
    <source>
        <dbReference type="EMBL" id="CAB4718230.1"/>
    </source>
</evidence>
<gene>
    <name evidence="12" type="ORF">UFOPK2662_00522</name>
</gene>
<evidence type="ECO:0000256" key="2">
    <source>
        <dbReference type="ARBA" id="ARBA00004922"/>
    </source>
</evidence>
<reference evidence="12" key="1">
    <citation type="submission" date="2020-05" db="EMBL/GenBank/DDBJ databases">
        <authorList>
            <person name="Chiriac C."/>
            <person name="Salcher M."/>
            <person name="Ghai R."/>
            <person name="Kavagutti S V."/>
        </authorList>
    </citation>
    <scope>NUCLEOTIDE SEQUENCE</scope>
</reference>
<dbReference type="EMBL" id="CAEZYI010000020">
    <property type="protein sequence ID" value="CAB4718230.1"/>
    <property type="molecule type" value="Genomic_DNA"/>
</dbReference>
<feature type="transmembrane region" description="Helical" evidence="9">
    <location>
        <begin position="211"/>
        <end position="231"/>
    </location>
</feature>
<feature type="transmembrane region" description="Helical" evidence="9">
    <location>
        <begin position="308"/>
        <end position="329"/>
    </location>
</feature>
<name>A0A6J6R2R6_9ZZZZ</name>
<keyword evidence="8 9" id="KW-0472">Membrane</keyword>
<feature type="transmembrane region" description="Helical" evidence="9">
    <location>
        <begin position="360"/>
        <end position="383"/>
    </location>
</feature>
<dbReference type="Pfam" id="PF16192">
    <property type="entry name" value="PMT_4TMC"/>
    <property type="match status" value="1"/>
</dbReference>
<dbReference type="InterPro" id="IPR027005">
    <property type="entry name" value="PMT-like"/>
</dbReference>
<evidence type="ECO:0000256" key="3">
    <source>
        <dbReference type="ARBA" id="ARBA00007222"/>
    </source>
</evidence>
<evidence type="ECO:0000256" key="9">
    <source>
        <dbReference type="SAM" id="Phobius"/>
    </source>
</evidence>
<accession>A0A6J6R2R6</accession>
<evidence type="ECO:0000256" key="1">
    <source>
        <dbReference type="ARBA" id="ARBA00004127"/>
    </source>
</evidence>
<feature type="transmembrane region" description="Helical" evidence="9">
    <location>
        <begin position="140"/>
        <end position="157"/>
    </location>
</feature>
<dbReference type="GO" id="GO:0012505">
    <property type="term" value="C:endomembrane system"/>
    <property type="evidence" value="ECO:0007669"/>
    <property type="project" value="UniProtKB-SubCell"/>
</dbReference>
<sequence>MREKAHTIGFMIAAVAPIIIALLSLCLRLVNLASPKGYIFDEVYYVDGARDFLKFGVEVTGSKPEFIVHPPVGKWLIASGVKIFGDNEFGWRIAVAVFGTLLILLFARLVHVLFYSPLLTALGAALMAMDGLVLVHSRTALLDLFLTFFVLLAVYFWHRERHWWAAISIGLGIGTKWSAVYFLAILGVVSLYRIFTAHTGKALIKPTLKKILQYAILPILVYASTWGGWFLSNRGWDRQWSNNVFASWWHYHAEMLGFHTGLTQKHSYQANPWSWMIMGRPTSFFYDAPKGCGVKDCAQEVLAIGTPLLWWLGTVAVVVTFGFWFRTLLLKKSDAALNLIVIGISAGYLPWFFFQKRTVFTFYAVIFEPFLLLAIVYCAKLILDSQISAWISQVIVATLFVLIFLNFIYFLPLFTGDVITYNAWSARMWLSSWI</sequence>
<organism evidence="12">
    <name type="scientific">freshwater metagenome</name>
    <dbReference type="NCBI Taxonomy" id="449393"/>
    <lineage>
        <taxon>unclassified sequences</taxon>
        <taxon>metagenomes</taxon>
        <taxon>ecological metagenomes</taxon>
    </lineage>
</organism>
<feature type="transmembrane region" description="Helical" evidence="9">
    <location>
        <begin position="336"/>
        <end position="354"/>
    </location>
</feature>
<evidence type="ECO:0000256" key="6">
    <source>
        <dbReference type="ARBA" id="ARBA00022692"/>
    </source>
</evidence>
<feature type="transmembrane region" description="Helical" evidence="9">
    <location>
        <begin position="89"/>
        <end position="107"/>
    </location>
</feature>
<dbReference type="UniPathway" id="UPA00378"/>
<dbReference type="PANTHER" id="PTHR10050">
    <property type="entry name" value="DOLICHYL-PHOSPHATE-MANNOSE--PROTEIN MANNOSYLTRANSFERASE"/>
    <property type="match status" value="1"/>
</dbReference>
<keyword evidence="6 9" id="KW-0812">Transmembrane</keyword>
<comment type="pathway">
    <text evidence="2">Protein modification; protein glycosylation.</text>
</comment>
<evidence type="ECO:0000256" key="8">
    <source>
        <dbReference type="ARBA" id="ARBA00023136"/>
    </source>
</evidence>
<protein>
    <submittedName>
        <fullName evidence="12">Unannotated protein</fullName>
    </submittedName>
</protein>
<keyword evidence="7 9" id="KW-1133">Transmembrane helix</keyword>
<evidence type="ECO:0000259" key="11">
    <source>
        <dbReference type="Pfam" id="PF16192"/>
    </source>
</evidence>
<feature type="transmembrane region" description="Helical" evidence="9">
    <location>
        <begin position="163"/>
        <end position="191"/>
    </location>
</feature>
<comment type="subcellular location">
    <subcellularLocation>
        <location evidence="1">Endomembrane system</location>
        <topology evidence="1">Multi-pass membrane protein</topology>
    </subcellularLocation>
</comment>
<keyword evidence="5" id="KW-0808">Transferase</keyword>
<feature type="transmembrane region" description="Helical" evidence="9">
    <location>
        <begin position="6"/>
        <end position="30"/>
    </location>
</feature>
<feature type="transmembrane region" description="Helical" evidence="9">
    <location>
        <begin position="390"/>
        <end position="411"/>
    </location>
</feature>
<feature type="domain" description="Protein O-mannosyl-transferase C-terminal four TM" evidence="11">
    <location>
        <begin position="245"/>
        <end position="433"/>
    </location>
</feature>
<dbReference type="InterPro" id="IPR032421">
    <property type="entry name" value="PMT_4TMC"/>
</dbReference>
<comment type="similarity">
    <text evidence="3">Belongs to the glycosyltransferase 39 family.</text>
</comment>
<dbReference type="InterPro" id="IPR003342">
    <property type="entry name" value="ArnT-like_N"/>
</dbReference>
<proteinExistence type="inferred from homology"/>
<dbReference type="GO" id="GO:0000030">
    <property type="term" value="F:mannosyltransferase activity"/>
    <property type="evidence" value="ECO:0007669"/>
    <property type="project" value="InterPro"/>
</dbReference>
<dbReference type="PANTHER" id="PTHR10050:SF46">
    <property type="entry name" value="PROTEIN O-MANNOSYL-TRANSFERASE 2"/>
    <property type="match status" value="1"/>
</dbReference>
<keyword evidence="4" id="KW-0328">Glycosyltransferase</keyword>
<dbReference type="GO" id="GO:0006493">
    <property type="term" value="P:protein O-linked glycosylation"/>
    <property type="evidence" value="ECO:0007669"/>
    <property type="project" value="InterPro"/>
</dbReference>